<proteinExistence type="predicted"/>
<comment type="caution">
    <text evidence="2">The sequence shown here is derived from an EMBL/GenBank/DDBJ whole genome shotgun (WGS) entry which is preliminary data.</text>
</comment>
<accession>X6M2G1</accession>
<dbReference type="InterPro" id="IPR011043">
    <property type="entry name" value="Gal_Oxase/kelch_b-propeller"/>
</dbReference>
<evidence type="ECO:0000313" key="3">
    <source>
        <dbReference type="Proteomes" id="UP000023152"/>
    </source>
</evidence>
<evidence type="ECO:0008006" key="4">
    <source>
        <dbReference type="Google" id="ProtNLM"/>
    </source>
</evidence>
<organism evidence="2 3">
    <name type="scientific">Reticulomyxa filosa</name>
    <dbReference type="NCBI Taxonomy" id="46433"/>
    <lineage>
        <taxon>Eukaryota</taxon>
        <taxon>Sar</taxon>
        <taxon>Rhizaria</taxon>
        <taxon>Retaria</taxon>
        <taxon>Foraminifera</taxon>
        <taxon>Monothalamids</taxon>
        <taxon>Reticulomyxidae</taxon>
        <taxon>Reticulomyxa</taxon>
    </lineage>
</organism>
<dbReference type="Gene3D" id="2.120.10.80">
    <property type="entry name" value="Kelch-type beta propeller"/>
    <property type="match status" value="2"/>
</dbReference>
<dbReference type="InterPro" id="IPR015915">
    <property type="entry name" value="Kelch-typ_b-propeller"/>
</dbReference>
<sequence>MGNRTAAQKSPKIQTEQTEQSQHLITSTSFQSLKELPTSLSDPQCVLYKHELLICGGIYQRACYSYHTLKNEYKFICEYPIHIRLEGHCVVKLVDKNNKNSNQVTLLSFGGSNKHALAMKYVSVWNDISSNLNNCNQWVPFTNNRNHPIIIGRYFDSYLGARAVIGGSNNHLLFITYPRNNISVFDLNTFQFIQHDTLPTDNYIDYHCFISNSENRQRKEMMKTNEEKNKQIYQMMLFCRFKGLSIEYNEDDNNFQFHQLNVCDDIGPLYRYAYVCTNNIILFFGGCSQNGNVISKSVHKYSIQEDKWMTFQNALHSPLCDCAAILSEKDDHIHIIGGVNDKKITVSTHMKTKVCIWDSSLLVMMYFFIYFHETQINFISKNDIKYIIQCWIRISKIKLGWIDDFDKIVTKYIRIK</sequence>
<dbReference type="SUPFAM" id="SSF50965">
    <property type="entry name" value="Galactose oxidase, central domain"/>
    <property type="match status" value="1"/>
</dbReference>
<dbReference type="AlphaFoldDB" id="X6M2G1"/>
<evidence type="ECO:0000256" key="1">
    <source>
        <dbReference type="SAM" id="MobiDB-lite"/>
    </source>
</evidence>
<gene>
    <name evidence="2" type="ORF">RFI_29623</name>
</gene>
<dbReference type="EMBL" id="ASPP01025762">
    <property type="protein sequence ID" value="ETO07766.1"/>
    <property type="molecule type" value="Genomic_DNA"/>
</dbReference>
<reference evidence="2 3" key="1">
    <citation type="journal article" date="2013" name="Curr. Biol.">
        <title>The Genome of the Foraminiferan Reticulomyxa filosa.</title>
        <authorList>
            <person name="Glockner G."/>
            <person name="Hulsmann N."/>
            <person name="Schleicher M."/>
            <person name="Noegel A.A."/>
            <person name="Eichinger L."/>
            <person name="Gallinger C."/>
            <person name="Pawlowski J."/>
            <person name="Sierra R."/>
            <person name="Euteneuer U."/>
            <person name="Pillet L."/>
            <person name="Moustafa A."/>
            <person name="Platzer M."/>
            <person name="Groth M."/>
            <person name="Szafranski K."/>
            <person name="Schliwa M."/>
        </authorList>
    </citation>
    <scope>NUCLEOTIDE SEQUENCE [LARGE SCALE GENOMIC DNA]</scope>
</reference>
<feature type="region of interest" description="Disordered" evidence="1">
    <location>
        <begin position="1"/>
        <end position="22"/>
    </location>
</feature>
<keyword evidence="3" id="KW-1185">Reference proteome</keyword>
<protein>
    <recommendedName>
        <fullName evidence="4">Kelch motif family protein</fullName>
    </recommendedName>
</protein>
<evidence type="ECO:0000313" key="2">
    <source>
        <dbReference type="EMBL" id="ETO07766.1"/>
    </source>
</evidence>
<name>X6M2G1_RETFI</name>
<dbReference type="Proteomes" id="UP000023152">
    <property type="component" value="Unassembled WGS sequence"/>
</dbReference>